<dbReference type="InterPro" id="IPR051198">
    <property type="entry name" value="BchE-like"/>
</dbReference>
<dbReference type="GO" id="GO:0003824">
    <property type="term" value="F:catalytic activity"/>
    <property type="evidence" value="ECO:0007669"/>
    <property type="project" value="InterPro"/>
</dbReference>
<dbReference type="Gene3D" id="3.40.50.280">
    <property type="entry name" value="Cobalamin-binding domain"/>
    <property type="match status" value="1"/>
</dbReference>
<dbReference type="GO" id="GO:0031419">
    <property type="term" value="F:cobalamin binding"/>
    <property type="evidence" value="ECO:0007669"/>
    <property type="project" value="InterPro"/>
</dbReference>
<dbReference type="CDD" id="cd01335">
    <property type="entry name" value="Radical_SAM"/>
    <property type="match status" value="1"/>
</dbReference>
<dbReference type="SFLD" id="SFLDG01123">
    <property type="entry name" value="methyltransferase_(Class_B)"/>
    <property type="match status" value="1"/>
</dbReference>
<dbReference type="InterPro" id="IPR006638">
    <property type="entry name" value="Elp3/MiaA/NifB-like_rSAM"/>
</dbReference>
<keyword evidence="5" id="KW-0411">Iron-sulfur</keyword>
<evidence type="ECO:0000256" key="5">
    <source>
        <dbReference type="ARBA" id="ARBA00023014"/>
    </source>
</evidence>
<dbReference type="SFLD" id="SFLDG01082">
    <property type="entry name" value="B12-binding_domain_containing"/>
    <property type="match status" value="1"/>
</dbReference>
<dbReference type="SUPFAM" id="SSF102114">
    <property type="entry name" value="Radical SAM enzymes"/>
    <property type="match status" value="1"/>
</dbReference>
<dbReference type="AlphaFoldDB" id="A0A0G0LNV1"/>
<dbReference type="InterPro" id="IPR006158">
    <property type="entry name" value="Cobalamin-bd"/>
</dbReference>
<evidence type="ECO:0000313" key="8">
    <source>
        <dbReference type="EMBL" id="KKQ89635.1"/>
    </source>
</evidence>
<reference evidence="8 9" key="1">
    <citation type="journal article" date="2015" name="Nature">
        <title>rRNA introns, odd ribosomes, and small enigmatic genomes across a large radiation of phyla.</title>
        <authorList>
            <person name="Brown C.T."/>
            <person name="Hug L.A."/>
            <person name="Thomas B.C."/>
            <person name="Sharon I."/>
            <person name="Castelle C.J."/>
            <person name="Singh A."/>
            <person name="Wilkins M.J."/>
            <person name="Williams K.H."/>
            <person name="Banfield J.F."/>
        </authorList>
    </citation>
    <scope>NUCLEOTIDE SEQUENCE [LARGE SCALE GENOMIC DNA]</scope>
</reference>
<accession>A0A0G0LNV1</accession>
<evidence type="ECO:0000259" key="7">
    <source>
        <dbReference type="PROSITE" id="PS51918"/>
    </source>
</evidence>
<dbReference type="PROSITE" id="PS51332">
    <property type="entry name" value="B12_BINDING"/>
    <property type="match status" value="1"/>
</dbReference>
<dbReference type="GO" id="GO:0051539">
    <property type="term" value="F:4 iron, 4 sulfur cluster binding"/>
    <property type="evidence" value="ECO:0007669"/>
    <property type="project" value="UniProtKB-KW"/>
</dbReference>
<dbReference type="Proteomes" id="UP000034893">
    <property type="component" value="Unassembled WGS sequence"/>
</dbReference>
<dbReference type="InterPro" id="IPR034466">
    <property type="entry name" value="Methyltransferase_Class_B"/>
</dbReference>
<dbReference type="SMART" id="SM00729">
    <property type="entry name" value="Elp3"/>
    <property type="match status" value="1"/>
</dbReference>
<gene>
    <name evidence="8" type="ORF">UT12_C0010G0006</name>
</gene>
<dbReference type="GO" id="GO:0046872">
    <property type="term" value="F:metal ion binding"/>
    <property type="evidence" value="ECO:0007669"/>
    <property type="project" value="UniProtKB-KW"/>
</dbReference>
<sequence length="485" mass="54387">MLKYTSIMSIEHIRPREIINLGQPDTLLINVPATFQQGIIPDDEEPPFGMLRIAVASEEYGYKPALLDAHRGKLTPSEIDDVLYGLKPKSVGINPTSVNVPEAQEIAELCAHHGIPLILGGVHATLDPFTALKEDFPMALAVVKGKGEKAILHILDDIKNGQRTEKRGVYYQNAETSRRDFADYYPLDELPLIDQSRWVENPLIGGTVGINGQNVELIEISLYETAGCPFQCTYCATPALVGRNDGYKTYYRPNMDRILASTKLAVELGANAIHFIDDMAFVNPGHFRKFADGVEKLKLQNQLYWRGMTRASIIADKCSDEDLSILAQSGCWRIAMGVESGDEQILRRIKKGITTHQVREAVSKLRAVGIPQVKAFFIMGFPEETLEQMETTRKFIMELKQLGLTDISIFQFKPYPGTEEWQHLQQTNPEVLENLYYIRHGGSTNIVNRKIAKDASLPDDLKIAAVPSKIVREMVVKTLEEFYGH</sequence>
<evidence type="ECO:0000256" key="4">
    <source>
        <dbReference type="ARBA" id="ARBA00023004"/>
    </source>
</evidence>
<evidence type="ECO:0000259" key="6">
    <source>
        <dbReference type="PROSITE" id="PS51332"/>
    </source>
</evidence>
<proteinExistence type="predicted"/>
<dbReference type="PROSITE" id="PS51918">
    <property type="entry name" value="RADICAL_SAM"/>
    <property type="match status" value="1"/>
</dbReference>
<name>A0A0G0LNV1_9BACT</name>
<keyword evidence="3" id="KW-0479">Metal-binding</keyword>
<dbReference type="Pfam" id="PF04055">
    <property type="entry name" value="Radical_SAM"/>
    <property type="match status" value="1"/>
</dbReference>
<evidence type="ECO:0000256" key="3">
    <source>
        <dbReference type="ARBA" id="ARBA00022723"/>
    </source>
</evidence>
<dbReference type="SFLD" id="SFLDS00029">
    <property type="entry name" value="Radical_SAM"/>
    <property type="match status" value="1"/>
</dbReference>
<keyword evidence="4" id="KW-0408">Iron</keyword>
<feature type="domain" description="Radical SAM core" evidence="7">
    <location>
        <begin position="210"/>
        <end position="454"/>
    </location>
</feature>
<dbReference type="Pfam" id="PF02310">
    <property type="entry name" value="B12-binding"/>
    <property type="match status" value="1"/>
</dbReference>
<protein>
    <submittedName>
        <fullName evidence="8">Cobalamin B12-binding:Radical SAM</fullName>
    </submittedName>
</protein>
<evidence type="ECO:0000313" key="9">
    <source>
        <dbReference type="Proteomes" id="UP000034893"/>
    </source>
</evidence>
<dbReference type="PANTHER" id="PTHR43409">
    <property type="entry name" value="ANAEROBIC MAGNESIUM-PROTOPORPHYRIN IX MONOMETHYL ESTER CYCLASE-RELATED"/>
    <property type="match status" value="1"/>
</dbReference>
<evidence type="ECO:0000256" key="1">
    <source>
        <dbReference type="ARBA" id="ARBA00001966"/>
    </source>
</evidence>
<dbReference type="InterPro" id="IPR023404">
    <property type="entry name" value="rSAM_horseshoe"/>
</dbReference>
<comment type="caution">
    <text evidence="8">The sequence shown here is derived from an EMBL/GenBank/DDBJ whole genome shotgun (WGS) entry which is preliminary data.</text>
</comment>
<organism evidence="8 9">
    <name type="scientific">Candidatus Curtissbacteria bacterium GW2011_GWC2_38_9</name>
    <dbReference type="NCBI Taxonomy" id="1618414"/>
    <lineage>
        <taxon>Bacteria</taxon>
        <taxon>Candidatus Curtissiibacteriota</taxon>
    </lineage>
</organism>
<feature type="domain" description="B12-binding" evidence="6">
    <location>
        <begin position="32"/>
        <end position="165"/>
    </location>
</feature>
<evidence type="ECO:0000256" key="2">
    <source>
        <dbReference type="ARBA" id="ARBA00022691"/>
    </source>
</evidence>
<comment type="cofactor">
    <cofactor evidence="1">
        <name>[4Fe-4S] cluster</name>
        <dbReference type="ChEBI" id="CHEBI:49883"/>
    </cofactor>
</comment>
<keyword evidence="2" id="KW-0949">S-adenosyl-L-methionine</keyword>
<dbReference type="InterPro" id="IPR058240">
    <property type="entry name" value="rSAM_sf"/>
</dbReference>
<dbReference type="EMBL" id="LBVP01000010">
    <property type="protein sequence ID" value="KKQ89635.1"/>
    <property type="molecule type" value="Genomic_DNA"/>
</dbReference>
<dbReference type="Gene3D" id="3.80.30.20">
    <property type="entry name" value="tm_1862 like domain"/>
    <property type="match status" value="1"/>
</dbReference>
<dbReference type="InterPro" id="IPR007197">
    <property type="entry name" value="rSAM"/>
</dbReference>